<dbReference type="EMBL" id="SRPW01001895">
    <property type="protein sequence ID" value="KAG5998073.1"/>
    <property type="molecule type" value="Genomic_DNA"/>
</dbReference>
<proteinExistence type="inferred from homology"/>
<sequence>MNIFDETMEARKVPLLEVSTVKLALAADQATQEHILRSRNDIRNILSCNGSDTRLMVVVGPCSIHDVDAASHYASLLSNAAELFRRELLIVMRVYVEKPRSTVGWKGLVHDPDHAVPSMSSGHGNSSGSSGSGSSKRHPELNKGVLVSRRVMLDVARRGLPVATELLNPLLAHYFDDLASLGVIGARTTESQTHRELASSMPMPVGFKNGTDGGLRVATDAMTSASRPHTVVGFDHHGRIAYHTSAGNPDTFVVLRGGTRGPNFDAESVACALAELRRAGRTPAVVVDCSHGNSMKDYRNQAAVAGCLADQIASGVPITGVMLESNIHPGRQDVAGDDAAPDQKRLRYGVSITDGCIGWAETSTILGRLAAAVKIRQQKLDIAAAAAVLDKTLQCDGEKGTLARQATELVV</sequence>
<keyword evidence="10" id="KW-1185">Reference proteome</keyword>
<feature type="compositionally biased region" description="Low complexity" evidence="7">
    <location>
        <begin position="118"/>
        <end position="134"/>
    </location>
</feature>
<evidence type="ECO:0000256" key="2">
    <source>
        <dbReference type="ARBA" id="ARBA00012694"/>
    </source>
</evidence>
<dbReference type="GO" id="GO:0005737">
    <property type="term" value="C:cytoplasm"/>
    <property type="evidence" value="ECO:0007669"/>
    <property type="project" value="TreeGrafter"/>
</dbReference>
<evidence type="ECO:0000256" key="7">
    <source>
        <dbReference type="SAM" id="MobiDB-lite"/>
    </source>
</evidence>
<dbReference type="AlphaFoldDB" id="A0A9P7N896"/>
<dbReference type="PANTHER" id="PTHR21225:SF10">
    <property type="entry name" value="PHOSPHO-2-DEHYDRO-3-DEOXYHEPTONATE ALDOLASE, TYR-SENSITIVE"/>
    <property type="match status" value="1"/>
</dbReference>
<evidence type="ECO:0000256" key="4">
    <source>
        <dbReference type="ARBA" id="ARBA00022679"/>
    </source>
</evidence>
<dbReference type="SUPFAM" id="SSF51569">
    <property type="entry name" value="Aldolase"/>
    <property type="match status" value="1"/>
</dbReference>
<gene>
    <name evidence="9" type="ORF">E4U43_002506</name>
</gene>
<comment type="caution">
    <text evidence="9">The sequence shown here is derived from an EMBL/GenBank/DDBJ whole genome shotgun (WGS) entry which is preliminary data.</text>
</comment>
<dbReference type="NCBIfam" id="TIGR00034">
    <property type="entry name" value="aroFGH"/>
    <property type="match status" value="1"/>
</dbReference>
<protein>
    <recommendedName>
        <fullName evidence="2">3-deoxy-7-phosphoheptulonate synthase</fullName>
        <ecNumber evidence="2">2.5.1.54</ecNumber>
    </recommendedName>
</protein>
<dbReference type="InterPro" id="IPR013785">
    <property type="entry name" value="Aldolase_TIM"/>
</dbReference>
<evidence type="ECO:0000313" key="9">
    <source>
        <dbReference type="EMBL" id="KAG5998073.1"/>
    </source>
</evidence>
<reference evidence="9" key="1">
    <citation type="journal article" date="2020" name="bioRxiv">
        <title>Whole genome comparisons of ergot fungi reveals the divergence and evolution of species within the genus Claviceps are the result of varying mechanisms driving genome evolution and host range expansion.</title>
        <authorList>
            <person name="Wyka S.A."/>
            <person name="Mondo S.J."/>
            <person name="Liu M."/>
            <person name="Dettman J."/>
            <person name="Nalam V."/>
            <person name="Broders K.D."/>
        </authorList>
    </citation>
    <scope>NUCLEOTIDE SEQUENCE</scope>
    <source>
        <strain evidence="9">CCC 602</strain>
    </source>
</reference>
<dbReference type="EC" id="2.5.1.54" evidence="2"/>
<keyword evidence="4" id="KW-0808">Transferase</keyword>
<accession>A0A9P7N896</accession>
<dbReference type="GO" id="GO:0009073">
    <property type="term" value="P:aromatic amino acid family biosynthetic process"/>
    <property type="evidence" value="ECO:0007669"/>
    <property type="project" value="UniProtKB-KW"/>
</dbReference>
<dbReference type="InterPro" id="IPR006218">
    <property type="entry name" value="DAHP1/KDSA"/>
</dbReference>
<dbReference type="PANTHER" id="PTHR21225">
    <property type="entry name" value="PHOSPHO-2-DEHYDRO-3-DEOXYHEPTONATE ALDOLASE DAHP SYNTHETASE"/>
    <property type="match status" value="1"/>
</dbReference>
<evidence type="ECO:0000313" key="10">
    <source>
        <dbReference type="Proteomes" id="UP000748025"/>
    </source>
</evidence>
<organism evidence="9 10">
    <name type="scientific">Claviceps pusilla</name>
    <dbReference type="NCBI Taxonomy" id="123648"/>
    <lineage>
        <taxon>Eukaryota</taxon>
        <taxon>Fungi</taxon>
        <taxon>Dikarya</taxon>
        <taxon>Ascomycota</taxon>
        <taxon>Pezizomycotina</taxon>
        <taxon>Sordariomycetes</taxon>
        <taxon>Hypocreomycetidae</taxon>
        <taxon>Hypocreales</taxon>
        <taxon>Clavicipitaceae</taxon>
        <taxon>Claviceps</taxon>
    </lineage>
</organism>
<dbReference type="Proteomes" id="UP000748025">
    <property type="component" value="Unassembled WGS sequence"/>
</dbReference>
<comment type="similarity">
    <text evidence="1">Belongs to the class-I DAHP synthase family.</text>
</comment>
<name>A0A9P7N896_9HYPO</name>
<feature type="region of interest" description="Disordered" evidence="7">
    <location>
        <begin position="114"/>
        <end position="141"/>
    </location>
</feature>
<evidence type="ECO:0000256" key="6">
    <source>
        <dbReference type="ARBA" id="ARBA00047508"/>
    </source>
</evidence>
<evidence type="ECO:0000256" key="1">
    <source>
        <dbReference type="ARBA" id="ARBA00007985"/>
    </source>
</evidence>
<dbReference type="GO" id="GO:0008652">
    <property type="term" value="P:amino acid biosynthetic process"/>
    <property type="evidence" value="ECO:0007669"/>
    <property type="project" value="UniProtKB-KW"/>
</dbReference>
<dbReference type="Pfam" id="PF00793">
    <property type="entry name" value="DAHP_synth_1"/>
    <property type="match status" value="1"/>
</dbReference>
<dbReference type="InterPro" id="IPR006219">
    <property type="entry name" value="DAHP_synth_1"/>
</dbReference>
<dbReference type="GO" id="GO:0003849">
    <property type="term" value="F:3-deoxy-7-phosphoheptulonate synthase activity"/>
    <property type="evidence" value="ECO:0007669"/>
    <property type="project" value="UniProtKB-EC"/>
</dbReference>
<keyword evidence="5" id="KW-0057">Aromatic amino acid biosynthesis</keyword>
<dbReference type="Gene3D" id="3.20.20.70">
    <property type="entry name" value="Aldolase class I"/>
    <property type="match status" value="1"/>
</dbReference>
<comment type="catalytic activity">
    <reaction evidence="6">
        <text>D-erythrose 4-phosphate + phosphoenolpyruvate + H2O = 7-phospho-2-dehydro-3-deoxy-D-arabino-heptonate + phosphate</text>
        <dbReference type="Rhea" id="RHEA:14717"/>
        <dbReference type="ChEBI" id="CHEBI:15377"/>
        <dbReference type="ChEBI" id="CHEBI:16897"/>
        <dbReference type="ChEBI" id="CHEBI:43474"/>
        <dbReference type="ChEBI" id="CHEBI:58394"/>
        <dbReference type="ChEBI" id="CHEBI:58702"/>
        <dbReference type="EC" id="2.5.1.54"/>
    </reaction>
</comment>
<dbReference type="OrthoDB" id="4699125at2759"/>
<evidence type="ECO:0000259" key="8">
    <source>
        <dbReference type="Pfam" id="PF00793"/>
    </source>
</evidence>
<evidence type="ECO:0000256" key="5">
    <source>
        <dbReference type="ARBA" id="ARBA00023141"/>
    </source>
</evidence>
<evidence type="ECO:0000256" key="3">
    <source>
        <dbReference type="ARBA" id="ARBA00022605"/>
    </source>
</evidence>
<feature type="domain" description="DAHP synthetase I/KDSA" evidence="8">
    <location>
        <begin position="48"/>
        <end position="365"/>
    </location>
</feature>
<keyword evidence="3" id="KW-0028">Amino-acid biosynthesis</keyword>